<comment type="caution">
    <text evidence="1">The sequence shown here is derived from an EMBL/GenBank/DDBJ whole genome shotgun (WGS) entry which is preliminary data.</text>
</comment>
<dbReference type="EMBL" id="BMAW01051658">
    <property type="protein sequence ID" value="GFS81725.1"/>
    <property type="molecule type" value="Genomic_DNA"/>
</dbReference>
<organism evidence="1 2">
    <name type="scientific">Nephila pilipes</name>
    <name type="common">Giant wood spider</name>
    <name type="synonym">Nephila maculata</name>
    <dbReference type="NCBI Taxonomy" id="299642"/>
    <lineage>
        <taxon>Eukaryota</taxon>
        <taxon>Metazoa</taxon>
        <taxon>Ecdysozoa</taxon>
        <taxon>Arthropoda</taxon>
        <taxon>Chelicerata</taxon>
        <taxon>Arachnida</taxon>
        <taxon>Araneae</taxon>
        <taxon>Araneomorphae</taxon>
        <taxon>Entelegynae</taxon>
        <taxon>Araneoidea</taxon>
        <taxon>Nephilidae</taxon>
        <taxon>Nephila</taxon>
    </lineage>
</organism>
<proteinExistence type="predicted"/>
<dbReference type="Proteomes" id="UP000887013">
    <property type="component" value="Unassembled WGS sequence"/>
</dbReference>
<keyword evidence="2" id="KW-1185">Reference proteome</keyword>
<protein>
    <submittedName>
        <fullName evidence="1">Uncharacterized protein</fullName>
    </submittedName>
</protein>
<dbReference type="AlphaFoldDB" id="A0A8X6MWT4"/>
<reference evidence="1" key="1">
    <citation type="submission" date="2020-08" db="EMBL/GenBank/DDBJ databases">
        <title>Multicomponent nature underlies the extraordinary mechanical properties of spider dragline silk.</title>
        <authorList>
            <person name="Kono N."/>
            <person name="Nakamura H."/>
            <person name="Mori M."/>
            <person name="Yoshida Y."/>
            <person name="Ohtoshi R."/>
            <person name="Malay A.D."/>
            <person name="Moran D.A.P."/>
            <person name="Tomita M."/>
            <person name="Numata K."/>
            <person name="Arakawa K."/>
        </authorList>
    </citation>
    <scope>NUCLEOTIDE SEQUENCE</scope>
</reference>
<evidence type="ECO:0000313" key="1">
    <source>
        <dbReference type="EMBL" id="GFS81725.1"/>
    </source>
</evidence>
<gene>
    <name evidence="1" type="ORF">NPIL_341481</name>
</gene>
<sequence length="95" mass="10640">MRCLSYHLRAVMQVSYLQRMEAWTFSKIPGVSQTSIGATDNRVLRAVKTSDSIYPKRSNKSMMGPAIEEANALGNLGFFGLLAKCASKWLRTLRL</sequence>
<accession>A0A8X6MWT4</accession>
<name>A0A8X6MWT4_NEPPI</name>
<evidence type="ECO:0000313" key="2">
    <source>
        <dbReference type="Proteomes" id="UP000887013"/>
    </source>
</evidence>